<evidence type="ECO:0000256" key="1">
    <source>
        <dbReference type="ARBA" id="ARBA00009375"/>
    </source>
</evidence>
<dbReference type="EC" id="5.4.99.12" evidence="4"/>
<accession>A0A6S6M9D2</accession>
<dbReference type="Pfam" id="PF01416">
    <property type="entry name" value="PseudoU_synth_1"/>
    <property type="match status" value="2"/>
</dbReference>
<comment type="caution">
    <text evidence="4">Lacks conserved residue(s) required for the propagation of feature annotation.</text>
</comment>
<dbReference type="InterPro" id="IPR020094">
    <property type="entry name" value="TruA/RsuA/RluB/E/F_N"/>
</dbReference>
<feature type="domain" description="Pseudouridine synthase I TruA alpha/beta" evidence="8">
    <location>
        <begin position="7"/>
        <end position="104"/>
    </location>
</feature>
<dbReference type="GO" id="GO:0003723">
    <property type="term" value="F:RNA binding"/>
    <property type="evidence" value="ECO:0007669"/>
    <property type="project" value="InterPro"/>
</dbReference>
<reference evidence="9 10" key="1">
    <citation type="submission" date="2020-06" db="EMBL/GenBank/DDBJ databases">
        <title>Interaction of electrochemicaly active bacteria, Geobacter bremensis R4 on different carbon anode.</title>
        <authorList>
            <person name="Meng L."/>
            <person name="Yoshida N."/>
        </authorList>
    </citation>
    <scope>NUCLEOTIDE SEQUENCE [LARGE SCALE GENOMIC DNA]</scope>
    <source>
        <strain evidence="9 10">R4</strain>
    </source>
</reference>
<keyword evidence="10" id="KW-1185">Reference proteome</keyword>
<comment type="function">
    <text evidence="4">Formation of pseudouridine at positions 38, 39 and 40 in the anticodon stem and loop of transfer RNAs.</text>
</comment>
<dbReference type="SUPFAM" id="SSF55120">
    <property type="entry name" value="Pseudouridine synthase"/>
    <property type="match status" value="1"/>
</dbReference>
<feature type="domain" description="Pseudouridine synthase I TruA alpha/beta" evidence="8">
    <location>
        <begin position="143"/>
        <end position="246"/>
    </location>
</feature>
<keyword evidence="3 4" id="KW-0413">Isomerase</keyword>
<dbReference type="Gene3D" id="3.30.70.660">
    <property type="entry name" value="Pseudouridine synthase I, catalytic domain, C-terminal subdomain"/>
    <property type="match status" value="1"/>
</dbReference>
<evidence type="ECO:0000313" key="9">
    <source>
        <dbReference type="EMBL" id="BCG48476.1"/>
    </source>
</evidence>
<dbReference type="InterPro" id="IPR001406">
    <property type="entry name" value="PsdUridine_synth_TruA"/>
</dbReference>
<evidence type="ECO:0000256" key="4">
    <source>
        <dbReference type="HAMAP-Rule" id="MF_00171"/>
    </source>
</evidence>
<dbReference type="PIRSF" id="PIRSF001430">
    <property type="entry name" value="tRNA_psdUrid_synth"/>
    <property type="match status" value="1"/>
</dbReference>
<dbReference type="NCBIfam" id="TIGR00071">
    <property type="entry name" value="hisT_truA"/>
    <property type="match status" value="1"/>
</dbReference>
<comment type="similarity">
    <text evidence="1 4 7">Belongs to the tRNA pseudouridine synthase TruA family.</text>
</comment>
<dbReference type="PANTHER" id="PTHR11142">
    <property type="entry name" value="PSEUDOURIDYLATE SYNTHASE"/>
    <property type="match status" value="1"/>
</dbReference>
<evidence type="ECO:0000256" key="3">
    <source>
        <dbReference type="ARBA" id="ARBA00023235"/>
    </source>
</evidence>
<dbReference type="GO" id="GO:0031119">
    <property type="term" value="P:tRNA pseudouridine synthesis"/>
    <property type="evidence" value="ECO:0007669"/>
    <property type="project" value="UniProtKB-UniRule"/>
</dbReference>
<comment type="subunit">
    <text evidence="4">Homodimer.</text>
</comment>
<organism evidence="9 10">
    <name type="scientific">Citrifermentans bremense</name>
    <dbReference type="NCBI Taxonomy" id="60035"/>
    <lineage>
        <taxon>Bacteria</taxon>
        <taxon>Pseudomonadati</taxon>
        <taxon>Thermodesulfobacteriota</taxon>
        <taxon>Desulfuromonadia</taxon>
        <taxon>Geobacterales</taxon>
        <taxon>Geobacteraceae</taxon>
        <taxon>Citrifermentans</taxon>
    </lineage>
</organism>
<feature type="binding site" evidence="4 6">
    <location>
        <position position="110"/>
    </location>
    <ligand>
        <name>substrate</name>
    </ligand>
</feature>
<comment type="catalytic activity">
    <reaction evidence="4 7">
        <text>uridine(38/39/40) in tRNA = pseudouridine(38/39/40) in tRNA</text>
        <dbReference type="Rhea" id="RHEA:22376"/>
        <dbReference type="Rhea" id="RHEA-COMP:10085"/>
        <dbReference type="Rhea" id="RHEA-COMP:10087"/>
        <dbReference type="ChEBI" id="CHEBI:65314"/>
        <dbReference type="ChEBI" id="CHEBI:65315"/>
        <dbReference type="EC" id="5.4.99.12"/>
    </reaction>
</comment>
<evidence type="ECO:0000259" key="8">
    <source>
        <dbReference type="Pfam" id="PF01416"/>
    </source>
</evidence>
<evidence type="ECO:0000256" key="5">
    <source>
        <dbReference type="PIRSR" id="PIRSR001430-1"/>
    </source>
</evidence>
<dbReference type="GO" id="GO:0160147">
    <property type="term" value="F:tRNA pseudouridine(38-40) synthase activity"/>
    <property type="evidence" value="ECO:0007669"/>
    <property type="project" value="UniProtKB-EC"/>
</dbReference>
<dbReference type="Proteomes" id="UP000515472">
    <property type="component" value="Chromosome"/>
</dbReference>
<dbReference type="InterPro" id="IPR020095">
    <property type="entry name" value="PsdUridine_synth_TruA_C"/>
</dbReference>
<dbReference type="InterPro" id="IPR020097">
    <property type="entry name" value="PsdUridine_synth_TruA_a/b_dom"/>
</dbReference>
<proteinExistence type="inferred from homology"/>
<dbReference type="AlphaFoldDB" id="A0A6S6M9D2"/>
<keyword evidence="2 4" id="KW-0819">tRNA processing</keyword>
<evidence type="ECO:0000256" key="7">
    <source>
        <dbReference type="RuleBase" id="RU003792"/>
    </source>
</evidence>
<evidence type="ECO:0000256" key="2">
    <source>
        <dbReference type="ARBA" id="ARBA00022694"/>
    </source>
</evidence>
<evidence type="ECO:0000256" key="6">
    <source>
        <dbReference type="PIRSR" id="PIRSR001430-2"/>
    </source>
</evidence>
<dbReference type="InterPro" id="IPR020103">
    <property type="entry name" value="PsdUridine_synth_cat_dom_sf"/>
</dbReference>
<dbReference type="RefSeq" id="WP_085815248.1">
    <property type="nucleotide sequence ID" value="NZ_AP023213.1"/>
</dbReference>
<gene>
    <name evidence="4" type="primary">truA</name>
    <name evidence="9" type="ORF">GEOBRER4_n3369</name>
</gene>
<dbReference type="CDD" id="cd02570">
    <property type="entry name" value="PseudoU_synth_EcTruA"/>
    <property type="match status" value="1"/>
</dbReference>
<dbReference type="KEGG" id="gbn:GEOBRER4_32260"/>
<evidence type="ECO:0000313" key="10">
    <source>
        <dbReference type="Proteomes" id="UP000515472"/>
    </source>
</evidence>
<feature type="active site" description="Nucleophile" evidence="4 5">
    <location>
        <position position="52"/>
    </location>
</feature>
<sequence length="250" mass="27681">MRNIKLIIEYDGTAYCGWQVQPNGRTVQEVLEEALARMLGAKAALHGSGRTDAGVHARGMVACFKTDSTVPLRAFREGLNCLLPGDIAVREACEVPLEFHPRFDAHAKHYRYTMLLDDLRSPLSRLTAWRVKGKLDVEAMRAACTAFVGEHDFAAFRASNCAAKTTVRRIYSMELVQEGRLLHLDIKGSGFLKNMVRVITGTLIEVGQGKKSVEDVARLLKGGDRQQNSGMTVPPQGLCLMQVYYPEGKD</sequence>
<dbReference type="HAMAP" id="MF_00171">
    <property type="entry name" value="TruA"/>
    <property type="match status" value="1"/>
</dbReference>
<dbReference type="Gene3D" id="3.30.70.580">
    <property type="entry name" value="Pseudouridine synthase I, catalytic domain, N-terminal subdomain"/>
    <property type="match status" value="1"/>
</dbReference>
<name>A0A6S6M9D2_9BACT</name>
<protein>
    <recommendedName>
        <fullName evidence="4">tRNA pseudouridine synthase A</fullName>
        <ecNumber evidence="4">5.4.99.12</ecNumber>
    </recommendedName>
    <alternativeName>
        <fullName evidence="4">tRNA pseudouridine(38-40) synthase</fullName>
    </alternativeName>
    <alternativeName>
        <fullName evidence="4">tRNA pseudouridylate synthase I</fullName>
    </alternativeName>
    <alternativeName>
        <fullName evidence="4">tRNA-uridine isomerase I</fullName>
    </alternativeName>
</protein>
<dbReference type="EMBL" id="AP023213">
    <property type="protein sequence ID" value="BCG48476.1"/>
    <property type="molecule type" value="Genomic_DNA"/>
</dbReference>
<dbReference type="PANTHER" id="PTHR11142:SF0">
    <property type="entry name" value="TRNA PSEUDOURIDINE SYNTHASE-LIKE 1"/>
    <property type="match status" value="1"/>
</dbReference>
<dbReference type="FunFam" id="3.30.70.580:FF:000001">
    <property type="entry name" value="tRNA pseudouridine synthase A"/>
    <property type="match status" value="1"/>
</dbReference>